<evidence type="ECO:0000313" key="7">
    <source>
        <dbReference type="EMBL" id="EDK46287.1"/>
    </source>
</evidence>
<dbReference type="OrthoDB" id="5295771at2759"/>
<evidence type="ECO:0000256" key="3">
    <source>
        <dbReference type="ARBA" id="ARBA00013287"/>
    </source>
</evidence>
<evidence type="ECO:0000256" key="4">
    <source>
        <dbReference type="ARBA" id="ARBA00022946"/>
    </source>
</evidence>
<evidence type="ECO:0000256" key="2">
    <source>
        <dbReference type="ARBA" id="ARBA00009322"/>
    </source>
</evidence>
<comment type="subcellular location">
    <subcellularLocation>
        <location evidence="1 6">Mitochondrion</location>
    </subcellularLocation>
</comment>
<organism evidence="7 8">
    <name type="scientific">Lodderomyces elongisporus (strain ATCC 11503 / CBS 2605 / JCM 1781 / NBRC 1676 / NRRL YB-4239)</name>
    <name type="common">Yeast</name>
    <name type="synonym">Saccharomyces elongisporus</name>
    <dbReference type="NCBI Taxonomy" id="379508"/>
    <lineage>
        <taxon>Eukaryota</taxon>
        <taxon>Fungi</taxon>
        <taxon>Dikarya</taxon>
        <taxon>Ascomycota</taxon>
        <taxon>Saccharomycotina</taxon>
        <taxon>Pichiomycetes</taxon>
        <taxon>Debaryomycetaceae</taxon>
        <taxon>Candida/Lodderomyces clade</taxon>
        <taxon>Lodderomyces</taxon>
    </lineage>
</organism>
<name>A5E4C9_LODEL</name>
<dbReference type="Gene3D" id="3.60.160.10">
    <property type="entry name" value="Mitochondrial biogenesis AIM24"/>
    <property type="match status" value="1"/>
</dbReference>
<evidence type="ECO:0000256" key="1">
    <source>
        <dbReference type="ARBA" id="ARBA00004173"/>
    </source>
</evidence>
<keyword evidence="4" id="KW-0809">Transit peptide</keyword>
<dbReference type="KEGG" id="lel:PVL30_004187"/>
<dbReference type="GO" id="GO:0005743">
    <property type="term" value="C:mitochondrial inner membrane"/>
    <property type="evidence" value="ECO:0007669"/>
    <property type="project" value="TreeGrafter"/>
</dbReference>
<comment type="similarity">
    <text evidence="2 6">Belongs to the AIM24 family.</text>
</comment>
<dbReference type="GeneID" id="5231548"/>
<keyword evidence="8" id="KW-1185">Reference proteome</keyword>
<gene>
    <name evidence="7" type="ORF">LELG_04468</name>
</gene>
<sequence length="345" mass="38188">MTMKLTNDIPLRSIYKQQMRTVATVMGTVPTVPIARQQITGAGPFRASPQFTTVGNPSTLLSISMPQSSEIYLSQSSIIALNGDFDNVYADNCSIYGVPYQKLVSSAASNIIVSGRTNYKILDLTKHWTIQDLSKVVGWAGIDVKVQKVKTPLTIHNSIELSGKGTAVIDGSSQIFEIDVQDGEKTYVNPNALIAVLGAGSNAGIVATANANANAGARRGKISVSLLPHPTYELSRLDVPRIHWSWPHWIVNPVNNIKAAVKEHILALNTYRIWYKTNVYPYWAPISEMIYTCWRKSYSYINGRLIRRKPLFIEIQGPCTVLLDNLAMLRNGQMFTSAKISKVFK</sequence>
<dbReference type="GO" id="GO:0007007">
    <property type="term" value="P:inner mitochondrial membrane organization"/>
    <property type="evidence" value="ECO:0007669"/>
    <property type="project" value="TreeGrafter"/>
</dbReference>
<dbReference type="SUPFAM" id="SSF51219">
    <property type="entry name" value="TRAP-like"/>
    <property type="match status" value="1"/>
</dbReference>
<dbReference type="PANTHER" id="PTHR36959:SF2">
    <property type="entry name" value="ALTERED INHERITANCE OF MITOCHONDRIA PROTEIN 24, MITOCHONDRIAL"/>
    <property type="match status" value="1"/>
</dbReference>
<dbReference type="InterPro" id="IPR016031">
    <property type="entry name" value="Trp_RNA-bd_attenuator-like_dom"/>
</dbReference>
<protein>
    <recommendedName>
        <fullName evidence="3 6">Altered inheritance of mitochondria protein 24, mitochondrial</fullName>
    </recommendedName>
</protein>
<dbReference type="InParanoid" id="A5E4C9"/>
<dbReference type="Pfam" id="PF01987">
    <property type="entry name" value="AIM24"/>
    <property type="match status" value="1"/>
</dbReference>
<dbReference type="EMBL" id="CH981529">
    <property type="protein sequence ID" value="EDK46287.1"/>
    <property type="molecule type" value="Genomic_DNA"/>
</dbReference>
<dbReference type="eggNOG" id="ENOG502RZF6">
    <property type="taxonomic scope" value="Eukaryota"/>
</dbReference>
<accession>A5E4C9</accession>
<dbReference type="VEuPathDB" id="FungiDB:LELG_04468"/>
<dbReference type="AlphaFoldDB" id="A5E4C9"/>
<dbReference type="Proteomes" id="UP000001996">
    <property type="component" value="Unassembled WGS sequence"/>
</dbReference>
<dbReference type="PANTHER" id="PTHR36959">
    <property type="entry name" value="ALTERED INHERITANCE OF MITOCHONDRIA PROTEIN 24, MITOCHONDRIAL"/>
    <property type="match status" value="1"/>
</dbReference>
<dbReference type="HOGENOM" id="CLU_069182_0_0_1"/>
<evidence type="ECO:0000256" key="5">
    <source>
        <dbReference type="ARBA" id="ARBA00023128"/>
    </source>
</evidence>
<evidence type="ECO:0000313" key="8">
    <source>
        <dbReference type="Proteomes" id="UP000001996"/>
    </source>
</evidence>
<evidence type="ECO:0000256" key="6">
    <source>
        <dbReference type="RuleBase" id="RU363045"/>
    </source>
</evidence>
<reference evidence="7 8" key="1">
    <citation type="journal article" date="2009" name="Nature">
        <title>Evolution of pathogenicity and sexual reproduction in eight Candida genomes.</title>
        <authorList>
            <person name="Butler G."/>
            <person name="Rasmussen M.D."/>
            <person name="Lin M.F."/>
            <person name="Santos M.A."/>
            <person name="Sakthikumar S."/>
            <person name="Munro C.A."/>
            <person name="Rheinbay E."/>
            <person name="Grabherr M."/>
            <person name="Forche A."/>
            <person name="Reedy J.L."/>
            <person name="Agrafioti I."/>
            <person name="Arnaud M.B."/>
            <person name="Bates S."/>
            <person name="Brown A.J."/>
            <person name="Brunke S."/>
            <person name="Costanzo M.C."/>
            <person name="Fitzpatrick D.A."/>
            <person name="de Groot P.W."/>
            <person name="Harris D."/>
            <person name="Hoyer L.L."/>
            <person name="Hube B."/>
            <person name="Klis F.M."/>
            <person name="Kodira C."/>
            <person name="Lennard N."/>
            <person name="Logue M.E."/>
            <person name="Martin R."/>
            <person name="Neiman A.M."/>
            <person name="Nikolaou E."/>
            <person name="Quail M.A."/>
            <person name="Quinn J."/>
            <person name="Santos M.C."/>
            <person name="Schmitzberger F.F."/>
            <person name="Sherlock G."/>
            <person name="Shah P."/>
            <person name="Silverstein K.A."/>
            <person name="Skrzypek M.S."/>
            <person name="Soll D."/>
            <person name="Staggs R."/>
            <person name="Stansfield I."/>
            <person name="Stumpf M.P."/>
            <person name="Sudbery P.E."/>
            <person name="Srikantha T."/>
            <person name="Zeng Q."/>
            <person name="Berman J."/>
            <person name="Berriman M."/>
            <person name="Heitman J."/>
            <person name="Gow N.A."/>
            <person name="Lorenz M.C."/>
            <person name="Birren B.W."/>
            <person name="Kellis M."/>
            <person name="Cuomo C.A."/>
        </authorList>
    </citation>
    <scope>NUCLEOTIDE SEQUENCE [LARGE SCALE GENOMIC DNA]</scope>
    <source>
        <strain evidence="8">ATCC 11503 / BCRC 21390 / CBS 2605 / JCM 1781 / NBRC 1676 / NRRL YB-4239</strain>
    </source>
</reference>
<proteinExistence type="inferred from homology"/>
<keyword evidence="5 6" id="KW-0496">Mitochondrion</keyword>
<dbReference type="InterPro" id="IPR002838">
    <property type="entry name" value="AIM24"/>
</dbReference>
<dbReference type="InterPro" id="IPR036983">
    <property type="entry name" value="AIM24_sf"/>
</dbReference>